<sequence>MVSTPLGHSYTLGYLQVVIEKSKLLTQTAFNRILKSLAYGKTTEVAHKRIARRGYGPKLKNIIRQMVRRSSASVERNFLDSYVICFVCVCCCILAMNLIPIILKASMYGSVSSPSSRKSYCLVWERNSFYDRHRIADYVIENDVFRY</sequence>
<evidence type="ECO:0000256" key="1">
    <source>
        <dbReference type="SAM" id="Phobius"/>
    </source>
</evidence>
<keyword evidence="1" id="KW-0472">Membrane</keyword>
<keyword evidence="3" id="KW-1185">Reference proteome</keyword>
<proteinExistence type="predicted"/>
<gene>
    <name evidence="2" type="ORF">Bpfe_004381</name>
</gene>
<feature type="transmembrane region" description="Helical" evidence="1">
    <location>
        <begin position="81"/>
        <end position="103"/>
    </location>
</feature>
<dbReference type="Proteomes" id="UP001233172">
    <property type="component" value="Unassembled WGS sequence"/>
</dbReference>
<reference evidence="2" key="2">
    <citation type="submission" date="2023-04" db="EMBL/GenBank/DDBJ databases">
        <authorList>
            <person name="Bu L."/>
            <person name="Lu L."/>
            <person name="Laidemitt M.R."/>
            <person name="Zhang S.M."/>
            <person name="Mutuku M."/>
            <person name="Mkoji G."/>
            <person name="Steinauer M."/>
            <person name="Loker E.S."/>
        </authorList>
    </citation>
    <scope>NUCLEOTIDE SEQUENCE</scope>
    <source>
        <strain evidence="2">KasaAsao</strain>
        <tissue evidence="2">Whole Snail</tissue>
    </source>
</reference>
<evidence type="ECO:0000313" key="3">
    <source>
        <dbReference type="Proteomes" id="UP001233172"/>
    </source>
</evidence>
<reference evidence="2" key="1">
    <citation type="journal article" date="2023" name="PLoS Negl. Trop. Dis.">
        <title>A genome sequence for Biomphalaria pfeifferi, the major vector snail for the human-infecting parasite Schistosoma mansoni.</title>
        <authorList>
            <person name="Bu L."/>
            <person name="Lu L."/>
            <person name="Laidemitt M.R."/>
            <person name="Zhang S.M."/>
            <person name="Mutuku M."/>
            <person name="Mkoji G."/>
            <person name="Steinauer M."/>
            <person name="Loker E.S."/>
        </authorList>
    </citation>
    <scope>NUCLEOTIDE SEQUENCE</scope>
    <source>
        <strain evidence="2">KasaAsao</strain>
    </source>
</reference>
<keyword evidence="1" id="KW-1133">Transmembrane helix</keyword>
<accession>A0AAD8FJ60</accession>
<comment type="caution">
    <text evidence="2">The sequence shown here is derived from an EMBL/GenBank/DDBJ whole genome shotgun (WGS) entry which is preliminary data.</text>
</comment>
<dbReference type="EMBL" id="JASAOG010000011">
    <property type="protein sequence ID" value="KAK0066260.1"/>
    <property type="molecule type" value="Genomic_DNA"/>
</dbReference>
<evidence type="ECO:0000313" key="2">
    <source>
        <dbReference type="EMBL" id="KAK0066260.1"/>
    </source>
</evidence>
<keyword evidence="1" id="KW-0812">Transmembrane</keyword>
<dbReference type="AlphaFoldDB" id="A0AAD8FJ60"/>
<protein>
    <submittedName>
        <fullName evidence="2">Uncharacterized protein</fullName>
    </submittedName>
</protein>
<name>A0AAD8FJ60_BIOPF</name>
<organism evidence="2 3">
    <name type="scientific">Biomphalaria pfeifferi</name>
    <name type="common">Bloodfluke planorb</name>
    <name type="synonym">Freshwater snail</name>
    <dbReference type="NCBI Taxonomy" id="112525"/>
    <lineage>
        <taxon>Eukaryota</taxon>
        <taxon>Metazoa</taxon>
        <taxon>Spiralia</taxon>
        <taxon>Lophotrochozoa</taxon>
        <taxon>Mollusca</taxon>
        <taxon>Gastropoda</taxon>
        <taxon>Heterobranchia</taxon>
        <taxon>Euthyneura</taxon>
        <taxon>Panpulmonata</taxon>
        <taxon>Hygrophila</taxon>
        <taxon>Lymnaeoidea</taxon>
        <taxon>Planorbidae</taxon>
        <taxon>Biomphalaria</taxon>
    </lineage>
</organism>